<dbReference type="OrthoDB" id="8480914at2"/>
<dbReference type="RefSeq" id="WP_005863461.1">
    <property type="nucleotide sequence ID" value="NZ_AAYA01000020.1"/>
</dbReference>
<proteinExistence type="predicted"/>
<reference evidence="1 2" key="1">
    <citation type="submission" date="2006-06" db="EMBL/GenBank/DDBJ databases">
        <authorList>
            <person name="Moran M.A."/>
            <person name="Ferriera S."/>
            <person name="Johnson J."/>
            <person name="Kravitz S."/>
            <person name="Beeson K."/>
            <person name="Sutton G."/>
            <person name="Rogers Y.-H."/>
            <person name="Friedman R."/>
            <person name="Frazier M."/>
            <person name="Venter J.C."/>
        </authorList>
    </citation>
    <scope>NUCLEOTIDE SEQUENCE [LARGE SCALE GENOMIC DNA]</scope>
    <source>
        <strain evidence="1 2">E-37</strain>
    </source>
</reference>
<dbReference type="Proteomes" id="UP000005713">
    <property type="component" value="Unassembled WGS sequence"/>
</dbReference>
<accession>A3KA59</accession>
<name>A3KA59_SAGS3</name>
<dbReference type="EMBL" id="AAYA01000020">
    <property type="protein sequence ID" value="EBA06002.1"/>
    <property type="molecule type" value="Genomic_DNA"/>
</dbReference>
<evidence type="ECO:0008006" key="3">
    <source>
        <dbReference type="Google" id="ProtNLM"/>
    </source>
</evidence>
<evidence type="ECO:0000313" key="1">
    <source>
        <dbReference type="EMBL" id="EBA06002.1"/>
    </source>
</evidence>
<comment type="caution">
    <text evidence="1">The sequence shown here is derived from an EMBL/GenBank/DDBJ whole genome shotgun (WGS) entry which is preliminary data.</text>
</comment>
<gene>
    <name evidence="1" type="ORF">SSE37_25378</name>
</gene>
<sequence>MVETSRFRRKMAAMRTEVREALANAIERNADNVCAEMRIMLAVQYPAVAAKVDIGWTWGDAPRGSITVGKVGGRETDQIAVTIYATAKQGSGFSAAWFEFGTAERFTKDGKSTGRITAGPYFFPVYRANKRRVLTSLRSTLRRAVRKINAS</sequence>
<organism evidence="1 2">
    <name type="scientific">Sagittula stellata (strain ATCC 700073 / DSM 11524 / E-37)</name>
    <dbReference type="NCBI Taxonomy" id="388399"/>
    <lineage>
        <taxon>Bacteria</taxon>
        <taxon>Pseudomonadati</taxon>
        <taxon>Pseudomonadota</taxon>
        <taxon>Alphaproteobacteria</taxon>
        <taxon>Rhodobacterales</taxon>
        <taxon>Roseobacteraceae</taxon>
        <taxon>Sagittula</taxon>
    </lineage>
</organism>
<dbReference type="eggNOG" id="ENOG50316U7">
    <property type="taxonomic scope" value="Bacteria"/>
</dbReference>
<evidence type="ECO:0000313" key="2">
    <source>
        <dbReference type="Proteomes" id="UP000005713"/>
    </source>
</evidence>
<protein>
    <recommendedName>
        <fullName evidence="3">HK97 gp10 family phage protein</fullName>
    </recommendedName>
</protein>
<dbReference type="AlphaFoldDB" id="A3KA59"/>
<keyword evidence="2" id="KW-1185">Reference proteome</keyword>